<dbReference type="NCBIfam" id="TIGR00552">
    <property type="entry name" value="nadE"/>
    <property type="match status" value="1"/>
</dbReference>
<dbReference type="GO" id="GO:0003952">
    <property type="term" value="F:NAD+ synthase (glutamine-hydrolyzing) activity"/>
    <property type="evidence" value="ECO:0007669"/>
    <property type="project" value="UniProtKB-UniRule"/>
</dbReference>
<dbReference type="Gene3D" id="3.60.110.10">
    <property type="entry name" value="Carbon-nitrogen hydrolase"/>
    <property type="match status" value="1"/>
</dbReference>
<organism evidence="11 12">
    <name type="scientific">Marivibrio halodurans</name>
    <dbReference type="NCBI Taxonomy" id="2039722"/>
    <lineage>
        <taxon>Bacteria</taxon>
        <taxon>Pseudomonadati</taxon>
        <taxon>Pseudomonadota</taxon>
        <taxon>Alphaproteobacteria</taxon>
        <taxon>Rhodospirillales</taxon>
        <taxon>Rhodospirillaceae</taxon>
        <taxon>Marivibrio</taxon>
    </lineage>
</organism>
<dbReference type="AlphaFoldDB" id="A0A8J7RZ87"/>
<keyword evidence="3 7" id="KW-0436">Ligase</keyword>
<reference evidence="11" key="1">
    <citation type="submission" date="2021-04" db="EMBL/GenBank/DDBJ databases">
        <authorList>
            <person name="Zhang D.-C."/>
        </authorList>
    </citation>
    <scope>NUCLEOTIDE SEQUENCE</scope>
    <source>
        <strain evidence="11">CGMCC 1.15697</strain>
    </source>
</reference>
<evidence type="ECO:0000256" key="3">
    <source>
        <dbReference type="ARBA" id="ARBA00022598"/>
    </source>
</evidence>
<comment type="similarity">
    <text evidence="2 7 8">In the C-terminal section; belongs to the NAD synthetase family.</text>
</comment>
<dbReference type="Proteomes" id="UP000672602">
    <property type="component" value="Unassembled WGS sequence"/>
</dbReference>
<dbReference type="UniPathway" id="UPA00253">
    <property type="reaction ID" value="UER00334"/>
</dbReference>
<feature type="binding site" evidence="7">
    <location>
        <position position="532"/>
    </location>
    <ligand>
        <name>deamido-NAD(+)</name>
        <dbReference type="ChEBI" id="CHEBI:58437"/>
        <note>ligand shared between two neighboring subunits</note>
    </ligand>
</feature>
<dbReference type="HAMAP" id="MF_02090">
    <property type="entry name" value="NadE_glutamine_dep"/>
    <property type="match status" value="1"/>
</dbReference>
<dbReference type="NCBIfam" id="NF010588">
    <property type="entry name" value="PRK13981.1"/>
    <property type="match status" value="1"/>
</dbReference>
<evidence type="ECO:0000256" key="8">
    <source>
        <dbReference type="PIRNR" id="PIRNR006630"/>
    </source>
</evidence>
<feature type="binding site" evidence="7">
    <location>
        <position position="177"/>
    </location>
    <ligand>
        <name>L-glutamine</name>
        <dbReference type="ChEBI" id="CHEBI:58359"/>
    </ligand>
</feature>
<keyword evidence="5 7" id="KW-0067">ATP-binding</keyword>
<evidence type="ECO:0000256" key="4">
    <source>
        <dbReference type="ARBA" id="ARBA00022741"/>
    </source>
</evidence>
<dbReference type="GO" id="GO:0005524">
    <property type="term" value="F:ATP binding"/>
    <property type="evidence" value="ECO:0007669"/>
    <property type="project" value="UniProtKB-UniRule"/>
</dbReference>
<dbReference type="FunFam" id="3.40.50.620:FF:000106">
    <property type="entry name" value="Glutamine-dependent NAD(+) synthetase"/>
    <property type="match status" value="1"/>
</dbReference>
<evidence type="ECO:0000256" key="6">
    <source>
        <dbReference type="ARBA" id="ARBA00023027"/>
    </source>
</evidence>
<feature type="active site" description="For glutaminase activity" evidence="7">
    <location>
        <position position="115"/>
    </location>
</feature>
<dbReference type="Gene3D" id="3.40.50.620">
    <property type="entry name" value="HUPs"/>
    <property type="match status" value="1"/>
</dbReference>
<proteinExistence type="inferred from homology"/>
<feature type="binding site" evidence="7">
    <location>
        <position position="399"/>
    </location>
    <ligand>
        <name>ATP</name>
        <dbReference type="ChEBI" id="CHEBI:30616"/>
    </ligand>
</feature>
<evidence type="ECO:0000256" key="9">
    <source>
        <dbReference type="RuleBase" id="RU003811"/>
    </source>
</evidence>
<dbReference type="GO" id="GO:0008795">
    <property type="term" value="F:NAD+ synthase activity"/>
    <property type="evidence" value="ECO:0007669"/>
    <property type="project" value="UniProtKB-UniRule"/>
</dbReference>
<evidence type="ECO:0000259" key="10">
    <source>
        <dbReference type="PROSITE" id="PS50263"/>
    </source>
</evidence>
<gene>
    <name evidence="7" type="primary">nadE</name>
    <name evidence="11" type="ORF">KAJ83_08520</name>
</gene>
<dbReference type="CDD" id="cd07570">
    <property type="entry name" value="GAT_Gln-NAD-synth"/>
    <property type="match status" value="1"/>
</dbReference>
<evidence type="ECO:0000313" key="12">
    <source>
        <dbReference type="Proteomes" id="UP000672602"/>
    </source>
</evidence>
<sequence length="563" mass="61075">MTDSLTIALAQLNPTVGDIAGNADRVREIRARAAGEGADLILFPELFLSGYQPEDLVLKPFFHAKLEEAVDALAAETADGGPAVLLPTPRRTPDGAIQNAVLLLDEGRVVTARAKYDLPNYGVFDEKRVFQAGPMPGPINFRGVRIGVPICEDVWTPDVVECLEESGAEFFLVPNGSPYEAEKEDTRLQLVLNRVTESGLPMAYLNQVGGQDELVYDGASFVVNGDCTLAHRLPAFEEAVTITRWSRQDDGWVCAEGAKARPLDRHASMYHAMVLGLRDYVGKNGFPGVVLGLSGGIDSALSAAVAVDALGADRVHCVMMPSPYTSRESLEDAADAAGKLGTRLDSVDIEPAMTAFDTMLAPIFDGAAPDITEENIQSRSRGLLLMAISNKQGKMLLTTGNKSEMSVGYATLYGDMCGGYSVLKDIYKTDVFAICRLRNRGLDALGGAALAGEALLGPAGEVMPERIITKPPSAELKPDQKDEDTLPPYDKLDDILHCLIEREMSLDEIVARGHAAETVQKVWRQLDLSEYKRRQAPPGVKVTPRAFGRDRRYPITNAFRRIL</sequence>
<dbReference type="SUPFAM" id="SSF52402">
    <property type="entry name" value="Adenine nucleotide alpha hydrolases-like"/>
    <property type="match status" value="1"/>
</dbReference>
<dbReference type="SUPFAM" id="SSF56317">
    <property type="entry name" value="Carbon-nitrogen hydrolase"/>
    <property type="match status" value="1"/>
</dbReference>
<evidence type="ECO:0000256" key="1">
    <source>
        <dbReference type="ARBA" id="ARBA00005188"/>
    </source>
</evidence>
<comment type="caution">
    <text evidence="7">Lacks conserved residue(s) required for the propagation of feature annotation.</text>
</comment>
<evidence type="ECO:0000256" key="2">
    <source>
        <dbReference type="ARBA" id="ARBA00007145"/>
    </source>
</evidence>
<feature type="binding site" evidence="7">
    <location>
        <position position="183"/>
    </location>
    <ligand>
        <name>L-glutamine</name>
        <dbReference type="ChEBI" id="CHEBI:58359"/>
    </ligand>
</feature>
<dbReference type="GO" id="GO:0005737">
    <property type="term" value="C:cytoplasm"/>
    <property type="evidence" value="ECO:0007669"/>
    <property type="project" value="InterPro"/>
</dbReference>
<keyword evidence="4 7" id="KW-0547">Nucleotide-binding</keyword>
<comment type="similarity">
    <text evidence="9">Belongs to the NAD synthetase family.</text>
</comment>
<keyword evidence="12" id="KW-1185">Reference proteome</keyword>
<dbReference type="EC" id="6.3.5.1" evidence="7 8"/>
<dbReference type="GO" id="GO:0004359">
    <property type="term" value="F:glutaminase activity"/>
    <property type="evidence" value="ECO:0007669"/>
    <property type="project" value="InterPro"/>
</dbReference>
<evidence type="ECO:0000256" key="7">
    <source>
        <dbReference type="HAMAP-Rule" id="MF_02090"/>
    </source>
</evidence>
<comment type="function">
    <text evidence="7">Catalyzes the ATP-dependent amidation of deamido-NAD to form NAD. Uses L-glutamine as a nitrogen source.</text>
</comment>
<dbReference type="PIRSF" id="PIRSF006630">
    <property type="entry name" value="NADS_GAT"/>
    <property type="match status" value="1"/>
</dbReference>
<dbReference type="GO" id="GO:0009435">
    <property type="term" value="P:NAD+ biosynthetic process"/>
    <property type="evidence" value="ECO:0007669"/>
    <property type="project" value="UniProtKB-UniRule"/>
</dbReference>
<feature type="active site" description="Proton acceptor; for glutaminase activity" evidence="7">
    <location>
        <position position="45"/>
    </location>
</feature>
<feature type="active site" description="Nucleophile; for glutaminase activity" evidence="7">
    <location>
        <position position="151"/>
    </location>
</feature>
<dbReference type="InterPro" id="IPR003010">
    <property type="entry name" value="C-N_Hydrolase"/>
</dbReference>
<dbReference type="InterPro" id="IPR014445">
    <property type="entry name" value="Gln-dep_NAD_synthase"/>
</dbReference>
<dbReference type="PANTHER" id="PTHR23090:SF9">
    <property type="entry name" value="GLUTAMINE-DEPENDENT NAD(+) SYNTHETASE"/>
    <property type="match status" value="1"/>
</dbReference>
<dbReference type="InterPro" id="IPR022310">
    <property type="entry name" value="NAD/GMP_synthase"/>
</dbReference>
<dbReference type="RefSeq" id="WP_210681615.1">
    <property type="nucleotide sequence ID" value="NZ_JAGMWN010000003.1"/>
</dbReference>
<name>A0A8J7RZ87_9PROT</name>
<comment type="caution">
    <text evidence="11">The sequence shown here is derived from an EMBL/GenBank/DDBJ whole genome shotgun (WGS) entry which is preliminary data.</text>
</comment>
<dbReference type="InterPro" id="IPR014729">
    <property type="entry name" value="Rossmann-like_a/b/a_fold"/>
</dbReference>
<evidence type="ECO:0000256" key="5">
    <source>
        <dbReference type="ARBA" id="ARBA00022840"/>
    </source>
</evidence>
<dbReference type="Pfam" id="PF02540">
    <property type="entry name" value="NAD_synthase"/>
    <property type="match status" value="1"/>
</dbReference>
<dbReference type="PANTHER" id="PTHR23090">
    <property type="entry name" value="NH 3 /GLUTAMINE-DEPENDENT NAD + SYNTHETASE"/>
    <property type="match status" value="1"/>
</dbReference>
<dbReference type="CDD" id="cd00553">
    <property type="entry name" value="NAD_synthase"/>
    <property type="match status" value="1"/>
</dbReference>
<accession>A0A8J7RZ87</accession>
<dbReference type="PROSITE" id="PS50263">
    <property type="entry name" value="CN_HYDROLASE"/>
    <property type="match status" value="1"/>
</dbReference>
<evidence type="ECO:0000313" key="11">
    <source>
        <dbReference type="EMBL" id="MBP5857050.1"/>
    </source>
</evidence>
<protein>
    <recommendedName>
        <fullName evidence="7 8">Glutamine-dependent NAD(+) synthetase</fullName>
        <ecNumber evidence="7 8">6.3.5.1</ecNumber>
    </recommendedName>
    <alternativeName>
        <fullName evidence="7 8">NAD(+) synthase [glutamine-hydrolyzing]</fullName>
    </alternativeName>
</protein>
<feature type="binding site" evidence="7">
    <location>
        <begin position="292"/>
        <end position="299"/>
    </location>
    <ligand>
        <name>ATP</name>
        <dbReference type="ChEBI" id="CHEBI:30616"/>
    </ligand>
</feature>
<feature type="binding site" evidence="7">
    <location>
        <position position="404"/>
    </location>
    <ligand>
        <name>deamido-NAD(+)</name>
        <dbReference type="ChEBI" id="CHEBI:58437"/>
        <note>ligand shared between two neighboring subunits</note>
    </ligand>
</feature>
<dbReference type="Pfam" id="PF00795">
    <property type="entry name" value="CN_hydrolase"/>
    <property type="match status" value="1"/>
</dbReference>
<feature type="binding site" evidence="7">
    <location>
        <position position="121"/>
    </location>
    <ligand>
        <name>L-glutamine</name>
        <dbReference type="ChEBI" id="CHEBI:58359"/>
    </ligand>
</feature>
<keyword evidence="6 7" id="KW-0520">NAD</keyword>
<dbReference type="InterPro" id="IPR003694">
    <property type="entry name" value="NAD_synthase"/>
</dbReference>
<dbReference type="EMBL" id="JAGMWN010000003">
    <property type="protein sequence ID" value="MBP5857050.1"/>
    <property type="molecule type" value="Genomic_DNA"/>
</dbReference>
<comment type="pathway">
    <text evidence="1 7 8">Cofactor biosynthesis; NAD(+) biosynthesis; NAD(+) from deamido-NAD(+) (L-Gln route): step 1/1.</text>
</comment>
<comment type="catalytic activity">
    <reaction evidence="7 8">
        <text>deamido-NAD(+) + L-glutamine + ATP + H2O = L-glutamate + AMP + diphosphate + NAD(+) + H(+)</text>
        <dbReference type="Rhea" id="RHEA:24384"/>
        <dbReference type="ChEBI" id="CHEBI:15377"/>
        <dbReference type="ChEBI" id="CHEBI:15378"/>
        <dbReference type="ChEBI" id="CHEBI:29985"/>
        <dbReference type="ChEBI" id="CHEBI:30616"/>
        <dbReference type="ChEBI" id="CHEBI:33019"/>
        <dbReference type="ChEBI" id="CHEBI:57540"/>
        <dbReference type="ChEBI" id="CHEBI:58359"/>
        <dbReference type="ChEBI" id="CHEBI:58437"/>
        <dbReference type="ChEBI" id="CHEBI:456215"/>
        <dbReference type="EC" id="6.3.5.1"/>
    </reaction>
</comment>
<feature type="binding site" evidence="7">
    <location>
        <position position="375"/>
    </location>
    <ligand>
        <name>deamido-NAD(+)</name>
        <dbReference type="ChEBI" id="CHEBI:58437"/>
        <note>ligand shared between two neighboring subunits</note>
    </ligand>
</feature>
<dbReference type="InterPro" id="IPR036526">
    <property type="entry name" value="C-N_Hydrolase_sf"/>
</dbReference>
<feature type="domain" description="CN hydrolase" evidence="10">
    <location>
        <begin position="5"/>
        <end position="247"/>
    </location>
</feature>